<name>A0ABT3MRS1_9GAMM</name>
<reference evidence="2 3" key="1">
    <citation type="submission" date="2022-10" db="EMBL/GenBank/DDBJ databases">
        <title>High-quality genome sequences of two octocoral-associated bacteria, Endozoicomonas euniceicola EF212 and Endozoicomonas gorgoniicola PS125.</title>
        <authorList>
            <person name="Chiou Y.-J."/>
            <person name="Chen Y.-H."/>
        </authorList>
    </citation>
    <scope>NUCLEOTIDE SEQUENCE [LARGE SCALE GENOMIC DNA]</scope>
    <source>
        <strain evidence="2 3">PS125</strain>
    </source>
</reference>
<protein>
    <recommendedName>
        <fullName evidence="1">Putative adhesin Stv domain-containing protein</fullName>
    </recommendedName>
</protein>
<dbReference type="InterPro" id="IPR049002">
    <property type="entry name" value="Stv"/>
</dbReference>
<dbReference type="Pfam" id="PF21527">
    <property type="entry name" value="Stv"/>
    <property type="match status" value="1"/>
</dbReference>
<evidence type="ECO:0000259" key="1">
    <source>
        <dbReference type="Pfam" id="PF21527"/>
    </source>
</evidence>
<sequence>MDHPSPKTTRLQLGEGVALYRHNWHGENVQNLIIMAHGQIVNRHSATGIFRRVFRKYQITTPAWTTLFFYAPHGTVTRSWHDYYLVGKYPPLEAYLPGEKVYNYDLSYDSQYTSPGLISAYLRNSRPLDDPDLSHHPFRVFDILTTPTRILCSISLETVLKLLYQTGHIYPRIHCSFCRYEEGTPKRDYRPGYHDPSDSWIMVSREDLLP</sequence>
<keyword evidence="3" id="KW-1185">Reference proteome</keyword>
<comment type="caution">
    <text evidence="2">The sequence shown here is derived from an EMBL/GenBank/DDBJ whole genome shotgun (WGS) entry which is preliminary data.</text>
</comment>
<organism evidence="2 3">
    <name type="scientific">Endozoicomonas gorgoniicola</name>
    <dbReference type="NCBI Taxonomy" id="1234144"/>
    <lineage>
        <taxon>Bacteria</taxon>
        <taxon>Pseudomonadati</taxon>
        <taxon>Pseudomonadota</taxon>
        <taxon>Gammaproteobacteria</taxon>
        <taxon>Oceanospirillales</taxon>
        <taxon>Endozoicomonadaceae</taxon>
        <taxon>Endozoicomonas</taxon>
    </lineage>
</organism>
<gene>
    <name evidence="2" type="ORF">NX722_05235</name>
</gene>
<dbReference type="Proteomes" id="UP001209854">
    <property type="component" value="Unassembled WGS sequence"/>
</dbReference>
<accession>A0ABT3MRS1</accession>
<feature type="domain" description="Putative adhesin Stv" evidence="1">
    <location>
        <begin position="32"/>
        <end position="179"/>
    </location>
</feature>
<evidence type="ECO:0000313" key="2">
    <source>
        <dbReference type="EMBL" id="MCW7552055.1"/>
    </source>
</evidence>
<dbReference type="EMBL" id="JAPFCC010000001">
    <property type="protein sequence ID" value="MCW7552055.1"/>
    <property type="molecule type" value="Genomic_DNA"/>
</dbReference>
<dbReference type="RefSeq" id="WP_262567036.1">
    <property type="nucleotide sequence ID" value="NZ_JAPFCC010000001.1"/>
</dbReference>
<evidence type="ECO:0000313" key="3">
    <source>
        <dbReference type="Proteomes" id="UP001209854"/>
    </source>
</evidence>
<proteinExistence type="predicted"/>